<keyword evidence="2" id="KW-0012">Acyltransferase</keyword>
<feature type="domain" description="Poly-beta-hydroxybutyrate polymerase N-terminal" evidence="4">
    <location>
        <begin position="673"/>
        <end position="840"/>
    </location>
</feature>
<proteinExistence type="predicted"/>
<dbReference type="InterPro" id="IPR051321">
    <property type="entry name" value="PHA/PHB_synthase"/>
</dbReference>
<dbReference type="GO" id="GO:0004144">
    <property type="term" value="F:diacylglycerol O-acyltransferase activity"/>
    <property type="evidence" value="ECO:0007669"/>
    <property type="project" value="InterPro"/>
</dbReference>
<dbReference type="Gene3D" id="3.30.559.10">
    <property type="entry name" value="Chloramphenicol acetyltransferase-like domain"/>
    <property type="match status" value="1"/>
</dbReference>
<keyword evidence="6" id="KW-1185">Reference proteome</keyword>
<dbReference type="GO" id="GO:0047196">
    <property type="term" value="F:long-chain-alcohol O-fatty-acyltransferase activity"/>
    <property type="evidence" value="ECO:0007669"/>
    <property type="project" value="UniProtKB-EC"/>
</dbReference>
<dbReference type="InterPro" id="IPR020904">
    <property type="entry name" value="Sc_DH/Rdtase_CS"/>
</dbReference>
<evidence type="ECO:0000256" key="2">
    <source>
        <dbReference type="ARBA" id="ARBA00023315"/>
    </source>
</evidence>
<dbReference type="GO" id="GO:0045017">
    <property type="term" value="P:glycerolipid biosynthetic process"/>
    <property type="evidence" value="ECO:0007669"/>
    <property type="project" value="InterPro"/>
</dbReference>
<feature type="domain" description="O-acyltransferase WSD1-like N-terminal" evidence="3">
    <location>
        <begin position="1"/>
        <end position="259"/>
    </location>
</feature>
<dbReference type="InterPro" id="IPR023213">
    <property type="entry name" value="CAT-like_dom_sf"/>
</dbReference>
<dbReference type="InterPro" id="IPR004255">
    <property type="entry name" value="O-acyltransferase_WSD1_N"/>
</dbReference>
<dbReference type="InterPro" id="IPR036291">
    <property type="entry name" value="NAD(P)-bd_dom_sf"/>
</dbReference>
<evidence type="ECO:0000313" key="5">
    <source>
        <dbReference type="EMBL" id="CAE7635879.1"/>
    </source>
</evidence>
<keyword evidence="1" id="KW-0808">Transferase</keyword>
<dbReference type="SUPFAM" id="SSF53474">
    <property type="entry name" value="alpha/beta-Hydrolases"/>
    <property type="match status" value="1"/>
</dbReference>
<evidence type="ECO:0000313" key="6">
    <source>
        <dbReference type="Proteomes" id="UP000649617"/>
    </source>
</evidence>
<dbReference type="InterPro" id="IPR014292">
    <property type="entry name" value="Acyl_transf_WS/DGAT"/>
</dbReference>
<dbReference type="Proteomes" id="UP000649617">
    <property type="component" value="Unassembled WGS sequence"/>
</dbReference>
<evidence type="ECO:0000256" key="1">
    <source>
        <dbReference type="ARBA" id="ARBA00022679"/>
    </source>
</evidence>
<name>A0A812VQC3_SYMPI</name>
<dbReference type="PROSITE" id="PS00061">
    <property type="entry name" value="ADH_SHORT"/>
    <property type="match status" value="1"/>
</dbReference>
<dbReference type="SUPFAM" id="SSF52777">
    <property type="entry name" value="CoA-dependent acyltransferases"/>
    <property type="match status" value="1"/>
</dbReference>
<dbReference type="Gene3D" id="3.40.50.720">
    <property type="entry name" value="NAD(P)-binding Rossmann-like Domain"/>
    <property type="match status" value="1"/>
</dbReference>
<gene>
    <name evidence="5" type="primary">phaC1</name>
    <name evidence="5" type="ORF">SPIL2461_LOCUS16758</name>
</gene>
<dbReference type="PRINTS" id="PR00080">
    <property type="entry name" value="SDRFAMILY"/>
</dbReference>
<comment type="caution">
    <text evidence="5">The sequence shown here is derived from an EMBL/GenBank/DDBJ whole genome shotgun (WGS) entry which is preliminary data.</text>
</comment>
<dbReference type="InterPro" id="IPR010941">
    <property type="entry name" value="PhaC_N"/>
</dbReference>
<dbReference type="OrthoDB" id="427258at2759"/>
<dbReference type="GO" id="GO:0042619">
    <property type="term" value="P:poly-hydroxybutyrate biosynthetic process"/>
    <property type="evidence" value="ECO:0007669"/>
    <property type="project" value="InterPro"/>
</dbReference>
<reference evidence="5" key="1">
    <citation type="submission" date="2021-02" db="EMBL/GenBank/DDBJ databases">
        <authorList>
            <person name="Dougan E. K."/>
            <person name="Rhodes N."/>
            <person name="Thang M."/>
            <person name="Chan C."/>
        </authorList>
    </citation>
    <scope>NUCLEOTIDE SEQUENCE</scope>
</reference>
<protein>
    <submittedName>
        <fullName evidence="5">PhaC1 protein</fullName>
    </submittedName>
</protein>
<dbReference type="NCBIfam" id="TIGR02946">
    <property type="entry name" value="acyl_WS_DGAT"/>
    <property type="match status" value="1"/>
</dbReference>
<dbReference type="Pfam" id="PF00106">
    <property type="entry name" value="adh_short"/>
    <property type="match status" value="1"/>
</dbReference>
<dbReference type="PANTHER" id="PTHR36837:SF5">
    <property type="entry name" value="POLY-3-HYDROXYBUTYRATE SYNTHASE"/>
    <property type="match status" value="1"/>
</dbReference>
<evidence type="ECO:0000259" key="3">
    <source>
        <dbReference type="Pfam" id="PF03007"/>
    </source>
</evidence>
<sequence>MHVGSLCIYDGSQTDPERLTEEALSRTVSERLHLNATTRRRLVKVPFEADYPYWIEDRDFDLEYHLRRVALPSPGDRDALQQLASRIFARPMDMTKPLWELTVIEGLNNIPGLPPNSFAVLTKTHHAAVDGASGLHFLELLHDLSPAPTPIPAARESWQPEPVPTDAELLFRSGVKNFTQPFRFAQTLGRQFSQQMSAFPNGGAPGGENSFSTPPQAIPKTRFNGMVTAHRVLGSISVSLADIKEIRQVVPGATVNDVVLAVCGGALRSYLHAKNEIDQTSLVAMAPVNLRVPGSDAQDSEAAGGNRVSALFVSIGTDIEEPLARLQHIHAETSKSKLIHQAVGASDMTNYSKFVPAFTAALASRLMTETAANAPAPPFNVSITNIPGPQEPLYFSGSPMVTAIGLGPITQGPAKLFAAVSEIGPVDTLINNAGAAYQGRFASMPLERIHDIVHLNMRALSETSALFLPQMLAAEQGKILNVSSVVGFQAVPGMAMYSASKAFVLSFTESLAEETRCSGIKVCALCPGLTDTEMVGDLGTDHIPGAQLMMSQPEDVALQGYNALHQGEVIRVPGIFNQAVVNWAHYQPRWLTRTLAGIAERSNLAQRPGRQTDGGVPLNAALGVDRKAFMDAWADIFETSRQQPAALWNVTREFATQFASIAMGNSDLSPEPNDKRFQDPAWIENGLYRRLGQTYIAWTQALDGWLDESQLEGMNRERARYVFDAAKDIFAPVNTLVGNPEAMRIARETKGRSVIRGLKNIVDDLQHNHGYPACADRNAFKVGQDVAASEGAVVYRSELLELIQYQPTTDQVVDAPLLYVFSQVNRFYLGDLTPDRSLFKRLLDAGIPVFAVSWRNPKKEHRNWNLDSYADGIIQSVSVIREITGAPKVNLMGLCAGGLAATAAAGVMNARGDDWINSLSLFVNVLDNRPEDSDFGLFVSERSVEAQKQMTRMSGLFEEKNVFEMFAMLRFEENIMGFLRSNYLKGEDPLKHPLLFWSIDYTRLPAGLHADFLDLSLHNKLAKREMKILGKRIDLSKIDYPVYMMAGSTDHITPWKACYRSTQLFNADNVQFVLTNQNHTQTISSRDDNKHLKHWIGKSYPADPEAWLNTVDEHAGSWVLNWIDWLKEKSPAEPVQAPIAYGNDNFPEIDAAPGRYVLES</sequence>
<accession>A0A812VQC3</accession>
<evidence type="ECO:0000259" key="4">
    <source>
        <dbReference type="Pfam" id="PF07167"/>
    </source>
</evidence>
<dbReference type="PRINTS" id="PR00081">
    <property type="entry name" value="GDHRDH"/>
</dbReference>
<dbReference type="InterPro" id="IPR002347">
    <property type="entry name" value="SDR_fam"/>
</dbReference>
<organism evidence="5 6">
    <name type="scientific">Symbiodinium pilosum</name>
    <name type="common">Dinoflagellate</name>
    <dbReference type="NCBI Taxonomy" id="2952"/>
    <lineage>
        <taxon>Eukaryota</taxon>
        <taxon>Sar</taxon>
        <taxon>Alveolata</taxon>
        <taxon>Dinophyceae</taxon>
        <taxon>Suessiales</taxon>
        <taxon>Symbiodiniaceae</taxon>
        <taxon>Symbiodinium</taxon>
    </lineage>
</organism>
<dbReference type="InterPro" id="IPR029058">
    <property type="entry name" value="AB_hydrolase_fold"/>
</dbReference>
<dbReference type="Pfam" id="PF07167">
    <property type="entry name" value="PhaC_N"/>
    <property type="match status" value="1"/>
</dbReference>
<dbReference type="SUPFAM" id="SSF51735">
    <property type="entry name" value="NAD(P)-binding Rossmann-fold domains"/>
    <property type="match status" value="1"/>
</dbReference>
<dbReference type="Gene3D" id="3.40.50.1820">
    <property type="entry name" value="alpha/beta hydrolase"/>
    <property type="match status" value="1"/>
</dbReference>
<dbReference type="EMBL" id="CAJNIZ010042748">
    <property type="protein sequence ID" value="CAE7635879.1"/>
    <property type="molecule type" value="Genomic_DNA"/>
</dbReference>
<dbReference type="AlphaFoldDB" id="A0A812VQC3"/>
<dbReference type="PANTHER" id="PTHR36837">
    <property type="entry name" value="POLY(3-HYDROXYALKANOATE) POLYMERASE SUBUNIT PHAC"/>
    <property type="match status" value="1"/>
</dbReference>
<dbReference type="Pfam" id="PF03007">
    <property type="entry name" value="WS_DGAT_cat"/>
    <property type="match status" value="1"/>
</dbReference>
<dbReference type="CDD" id="cd05233">
    <property type="entry name" value="SDR_c"/>
    <property type="match status" value="1"/>
</dbReference>